<dbReference type="Pfam" id="PF03060">
    <property type="entry name" value="NMO"/>
    <property type="match status" value="1"/>
</dbReference>
<keyword evidence="5" id="KW-1185">Reference proteome</keyword>
<evidence type="ECO:0000313" key="4">
    <source>
        <dbReference type="EMBL" id="MET2833022.1"/>
    </source>
</evidence>
<keyword evidence="2" id="KW-0288">FMN</keyword>
<organism evidence="4 5">
    <name type="scientific">Mesorhizobium shangrilense</name>
    <dbReference type="NCBI Taxonomy" id="460060"/>
    <lineage>
        <taxon>Bacteria</taxon>
        <taxon>Pseudomonadati</taxon>
        <taxon>Pseudomonadota</taxon>
        <taxon>Alphaproteobacteria</taxon>
        <taxon>Hyphomicrobiales</taxon>
        <taxon>Phyllobacteriaceae</taxon>
        <taxon>Mesorhizobium</taxon>
    </lineage>
</organism>
<keyword evidence="3 4" id="KW-0560">Oxidoreductase</keyword>
<evidence type="ECO:0000256" key="1">
    <source>
        <dbReference type="ARBA" id="ARBA00022630"/>
    </source>
</evidence>
<evidence type="ECO:0000313" key="5">
    <source>
        <dbReference type="Proteomes" id="UP001548832"/>
    </source>
</evidence>
<dbReference type="RefSeq" id="WP_354465250.1">
    <property type="nucleotide sequence ID" value="NZ_JBEWSZ010000019.1"/>
</dbReference>
<evidence type="ECO:0000256" key="2">
    <source>
        <dbReference type="ARBA" id="ARBA00022643"/>
    </source>
</evidence>
<keyword evidence="4" id="KW-0503">Monooxygenase</keyword>
<sequence>MFQTKLTDLLDIKHPIVCGGMFRIGRAPLAAAVSNAGGLGIITSATFPDIETFSAEVRALRRQTDKPFGVNINLFPTARQYAPADFLQVCINEGVPILETSGQNPEPYLDTIKKAGLKIIHKVPAAQYALKAQRIGCDAVSIVGNETGGHPGMTDVSTLVMLREVAAKLAIPVIAGGGFGDGAGLLAALSLGADGILMGTRFLATREAGAHQAVKEWMVAAKADDTVIVQKSIGSPMRVAKNALAQQVVEMEAEGASLEELLPLISGSRNPAVYFEGKLDDAIWSCGQVVGLVRDVPTCKELIDRIIAEAEDALASVNSKLIKAKVPTAVAI</sequence>
<protein>
    <submittedName>
        <fullName evidence="4">Nitronate monooxygenase family protein</fullName>
        <ecNumber evidence="4">1.13.12.-</ecNumber>
    </submittedName>
</protein>
<gene>
    <name evidence="4" type="ORF">ABVQ20_39640</name>
</gene>
<name>A0ABV2DSI1_9HYPH</name>
<keyword evidence="1" id="KW-0285">Flavoprotein</keyword>
<dbReference type="PANTHER" id="PTHR32332">
    <property type="entry name" value="2-NITROPROPANE DIOXYGENASE"/>
    <property type="match status" value="1"/>
</dbReference>
<dbReference type="GO" id="GO:0004497">
    <property type="term" value="F:monooxygenase activity"/>
    <property type="evidence" value="ECO:0007669"/>
    <property type="project" value="UniProtKB-KW"/>
</dbReference>
<dbReference type="InterPro" id="IPR004136">
    <property type="entry name" value="NMO"/>
</dbReference>
<accession>A0ABV2DSI1</accession>
<dbReference type="EMBL" id="JBEWSZ010000019">
    <property type="protein sequence ID" value="MET2833022.1"/>
    <property type="molecule type" value="Genomic_DNA"/>
</dbReference>
<evidence type="ECO:0000256" key="3">
    <source>
        <dbReference type="ARBA" id="ARBA00023002"/>
    </source>
</evidence>
<dbReference type="SUPFAM" id="SSF51412">
    <property type="entry name" value="Inosine monophosphate dehydrogenase (IMPDH)"/>
    <property type="match status" value="1"/>
</dbReference>
<dbReference type="Proteomes" id="UP001548832">
    <property type="component" value="Unassembled WGS sequence"/>
</dbReference>
<dbReference type="InterPro" id="IPR013785">
    <property type="entry name" value="Aldolase_TIM"/>
</dbReference>
<proteinExistence type="predicted"/>
<reference evidence="4 5" key="1">
    <citation type="submission" date="2024-06" db="EMBL/GenBank/DDBJ databases">
        <authorList>
            <person name="Kim D.-U."/>
        </authorList>
    </citation>
    <scope>NUCLEOTIDE SEQUENCE [LARGE SCALE GENOMIC DNA]</scope>
    <source>
        <strain evidence="4 5">KACC15460</strain>
    </source>
</reference>
<dbReference type="Gene3D" id="3.20.20.70">
    <property type="entry name" value="Aldolase class I"/>
    <property type="match status" value="1"/>
</dbReference>
<dbReference type="EC" id="1.13.12.-" evidence="4"/>
<dbReference type="CDD" id="cd04730">
    <property type="entry name" value="NPD_like"/>
    <property type="match status" value="1"/>
</dbReference>
<comment type="caution">
    <text evidence="4">The sequence shown here is derived from an EMBL/GenBank/DDBJ whole genome shotgun (WGS) entry which is preliminary data.</text>
</comment>
<dbReference type="PANTHER" id="PTHR32332:SF20">
    <property type="entry name" value="2-NITROPROPANE DIOXYGENASE-LIKE PROTEIN"/>
    <property type="match status" value="1"/>
</dbReference>